<comment type="caution">
    <text evidence="1">The sequence shown here is derived from an EMBL/GenBank/DDBJ whole genome shotgun (WGS) entry which is preliminary data.</text>
</comment>
<gene>
    <name evidence="1" type="ORF">PPRIM_AZ9-3.1.T0220338</name>
</gene>
<proteinExistence type="predicted"/>
<dbReference type="Proteomes" id="UP000688137">
    <property type="component" value="Unassembled WGS sequence"/>
</dbReference>
<protein>
    <submittedName>
        <fullName evidence="1">Uncharacterized protein</fullName>
    </submittedName>
</protein>
<keyword evidence="2" id="KW-1185">Reference proteome</keyword>
<name>A0A8S1KJU1_PARPR</name>
<evidence type="ECO:0000313" key="2">
    <source>
        <dbReference type="Proteomes" id="UP000688137"/>
    </source>
</evidence>
<reference evidence="1" key="1">
    <citation type="submission" date="2021-01" db="EMBL/GenBank/DDBJ databases">
        <authorList>
            <consortium name="Genoscope - CEA"/>
            <person name="William W."/>
        </authorList>
    </citation>
    <scope>NUCLEOTIDE SEQUENCE</scope>
</reference>
<organism evidence="1 2">
    <name type="scientific">Paramecium primaurelia</name>
    <dbReference type="NCBI Taxonomy" id="5886"/>
    <lineage>
        <taxon>Eukaryota</taxon>
        <taxon>Sar</taxon>
        <taxon>Alveolata</taxon>
        <taxon>Ciliophora</taxon>
        <taxon>Intramacronucleata</taxon>
        <taxon>Oligohymenophorea</taxon>
        <taxon>Peniculida</taxon>
        <taxon>Parameciidae</taxon>
        <taxon>Paramecium</taxon>
    </lineage>
</organism>
<dbReference type="AlphaFoldDB" id="A0A8S1KJU1"/>
<evidence type="ECO:0000313" key="1">
    <source>
        <dbReference type="EMBL" id="CAD8054997.1"/>
    </source>
</evidence>
<sequence length="314" mass="37657">MLLNQNLMIFTQKVMESTQKQIKEFIQLTFQKNVYDVQIMNILIIDRNSQRVDEFIKYNFKYVFMCQNKSLWILFTQIRILYSSNNEQVLINKGSFSEVLRFQKHIQKNDYNLLCKNTNNISKYTNQCVLYPIFNQNQKLLGILEISITVSERIIDKNLKIKTTLLSGTLKFDFMVQNAFDDFLLSKAQYELYKYRRYCMESILTISMIASYFVKHNSFITYKSISTNWDCMTHKMQLLKEEFQSTNYFKKSIEFDETIDLDPILPVLIQPNIYDNQVKALFEVLVQQRNLRKYEQDKICLAVRLLLDWIYVLR</sequence>
<accession>A0A8S1KJU1</accession>
<dbReference type="EMBL" id="CAJJDM010000020">
    <property type="protein sequence ID" value="CAD8054997.1"/>
    <property type="molecule type" value="Genomic_DNA"/>
</dbReference>